<dbReference type="PROSITE" id="PS51352">
    <property type="entry name" value="THIOREDOXIN_2"/>
    <property type="match status" value="1"/>
</dbReference>
<dbReference type="PANTHER" id="PTHR42852:SF17">
    <property type="entry name" value="THIOREDOXIN-LIKE PROTEIN HI_1115"/>
    <property type="match status" value="1"/>
</dbReference>
<gene>
    <name evidence="4" type="ORF">GA0070621_0422</name>
</gene>
<feature type="region of interest" description="Disordered" evidence="1">
    <location>
        <begin position="34"/>
        <end position="68"/>
    </location>
</feature>
<evidence type="ECO:0000256" key="1">
    <source>
        <dbReference type="SAM" id="MobiDB-lite"/>
    </source>
</evidence>
<feature type="domain" description="Thioredoxin" evidence="3">
    <location>
        <begin position="68"/>
        <end position="204"/>
    </location>
</feature>
<accession>A0A1A8Z3U8</accession>
<dbReference type="InterPro" id="IPR013766">
    <property type="entry name" value="Thioredoxin_domain"/>
</dbReference>
<evidence type="ECO:0000313" key="4">
    <source>
        <dbReference type="EMBL" id="SBT38541.1"/>
    </source>
</evidence>
<sequence>MDSIPAMPASRSPLLPLTLTAVLALGGCAGADQPTDDAAPAASAPVAPTASVPAGSTSTSVATSSGPAAPVPATLDFTARTIDGGSFTGGSLAGKPAVLWFWAAWCSRCRSVADDVAAVRRDNAGRVNLIGVAGLGSGADAMRRFARDTGIAAFPNLADDEGAVWRRFGVTSQEWYVLLDSTGKVVHSGALSQAELRRRVAELA</sequence>
<evidence type="ECO:0000313" key="5">
    <source>
        <dbReference type="Proteomes" id="UP000198765"/>
    </source>
</evidence>
<protein>
    <submittedName>
        <fullName evidence="4">Thiol-disulfide isomerase or thioredoxin</fullName>
    </submittedName>
</protein>
<dbReference type="GO" id="GO:0016491">
    <property type="term" value="F:oxidoreductase activity"/>
    <property type="evidence" value="ECO:0007669"/>
    <property type="project" value="InterPro"/>
</dbReference>
<evidence type="ECO:0000256" key="2">
    <source>
        <dbReference type="SAM" id="SignalP"/>
    </source>
</evidence>
<feature type="signal peptide" evidence="2">
    <location>
        <begin position="1"/>
        <end position="31"/>
    </location>
</feature>
<proteinExistence type="predicted"/>
<reference evidence="4 5" key="1">
    <citation type="submission" date="2016-06" db="EMBL/GenBank/DDBJ databases">
        <authorList>
            <person name="Kjaerup R.B."/>
            <person name="Dalgaard T.S."/>
            <person name="Juul-Madsen H.R."/>
        </authorList>
    </citation>
    <scope>NUCLEOTIDE SEQUENCE [LARGE SCALE GENOMIC DNA]</scope>
    <source>
        <strain evidence="4 5">DSM 45248</strain>
    </source>
</reference>
<evidence type="ECO:0000259" key="3">
    <source>
        <dbReference type="PROSITE" id="PS51352"/>
    </source>
</evidence>
<dbReference type="GO" id="GO:0016209">
    <property type="term" value="F:antioxidant activity"/>
    <property type="evidence" value="ECO:0007669"/>
    <property type="project" value="InterPro"/>
</dbReference>
<keyword evidence="2" id="KW-0732">Signal</keyword>
<keyword evidence="5" id="KW-1185">Reference proteome</keyword>
<dbReference type="InterPro" id="IPR050553">
    <property type="entry name" value="Thioredoxin_ResA/DsbE_sf"/>
</dbReference>
<organism evidence="4 5">
    <name type="scientific">Micromonospora narathiwatensis</name>
    <dbReference type="NCBI Taxonomy" id="299146"/>
    <lineage>
        <taxon>Bacteria</taxon>
        <taxon>Bacillati</taxon>
        <taxon>Actinomycetota</taxon>
        <taxon>Actinomycetes</taxon>
        <taxon>Micromonosporales</taxon>
        <taxon>Micromonosporaceae</taxon>
        <taxon>Micromonospora</taxon>
    </lineage>
</organism>
<keyword evidence="4" id="KW-0413">Isomerase</keyword>
<dbReference type="Gene3D" id="3.40.30.10">
    <property type="entry name" value="Glutaredoxin"/>
    <property type="match status" value="1"/>
</dbReference>
<dbReference type="Pfam" id="PF00578">
    <property type="entry name" value="AhpC-TSA"/>
    <property type="match status" value="1"/>
</dbReference>
<dbReference type="PATRIC" id="fig|299146.4.peg.425"/>
<dbReference type="SUPFAM" id="SSF52833">
    <property type="entry name" value="Thioredoxin-like"/>
    <property type="match status" value="1"/>
</dbReference>
<dbReference type="GO" id="GO:0016853">
    <property type="term" value="F:isomerase activity"/>
    <property type="evidence" value="ECO:0007669"/>
    <property type="project" value="UniProtKB-KW"/>
</dbReference>
<dbReference type="AlphaFoldDB" id="A0A1A8Z3U8"/>
<dbReference type="Proteomes" id="UP000198765">
    <property type="component" value="Chromosome I"/>
</dbReference>
<feature type="compositionally biased region" description="Low complexity" evidence="1">
    <location>
        <begin position="36"/>
        <end position="68"/>
    </location>
</feature>
<dbReference type="EMBL" id="LT594324">
    <property type="protein sequence ID" value="SBT38541.1"/>
    <property type="molecule type" value="Genomic_DNA"/>
</dbReference>
<feature type="chain" id="PRO_5008382384" evidence="2">
    <location>
        <begin position="32"/>
        <end position="204"/>
    </location>
</feature>
<name>A0A1A8Z3U8_9ACTN</name>
<dbReference type="InterPro" id="IPR036249">
    <property type="entry name" value="Thioredoxin-like_sf"/>
</dbReference>
<dbReference type="PANTHER" id="PTHR42852">
    <property type="entry name" value="THIOL:DISULFIDE INTERCHANGE PROTEIN DSBE"/>
    <property type="match status" value="1"/>
</dbReference>
<dbReference type="InterPro" id="IPR000866">
    <property type="entry name" value="AhpC/TSA"/>
</dbReference>